<dbReference type="Proteomes" id="UP001164539">
    <property type="component" value="Chromosome 6"/>
</dbReference>
<accession>A0ACC1Y0I8</accession>
<evidence type="ECO:0000313" key="1">
    <source>
        <dbReference type="EMBL" id="KAJ4716040.1"/>
    </source>
</evidence>
<gene>
    <name evidence="1" type="ORF">OWV82_011113</name>
</gene>
<keyword evidence="2" id="KW-1185">Reference proteome</keyword>
<protein>
    <submittedName>
        <fullName evidence="1">Soluble inorganic pyrophosphatase 6ic</fullName>
    </submittedName>
</protein>
<evidence type="ECO:0000313" key="2">
    <source>
        <dbReference type="Proteomes" id="UP001164539"/>
    </source>
</evidence>
<organism evidence="1 2">
    <name type="scientific">Melia azedarach</name>
    <name type="common">Chinaberry tree</name>
    <dbReference type="NCBI Taxonomy" id="155640"/>
    <lineage>
        <taxon>Eukaryota</taxon>
        <taxon>Viridiplantae</taxon>
        <taxon>Streptophyta</taxon>
        <taxon>Embryophyta</taxon>
        <taxon>Tracheophyta</taxon>
        <taxon>Spermatophyta</taxon>
        <taxon>Magnoliopsida</taxon>
        <taxon>eudicotyledons</taxon>
        <taxon>Gunneridae</taxon>
        <taxon>Pentapetalae</taxon>
        <taxon>rosids</taxon>
        <taxon>malvids</taxon>
        <taxon>Sapindales</taxon>
        <taxon>Meliaceae</taxon>
        <taxon>Melia</taxon>
    </lineage>
</organism>
<dbReference type="EMBL" id="CM051399">
    <property type="protein sequence ID" value="KAJ4716040.1"/>
    <property type="molecule type" value="Genomic_DNA"/>
</dbReference>
<comment type="caution">
    <text evidence="1">The sequence shown here is derived from an EMBL/GenBank/DDBJ whole genome shotgun (WGS) entry which is preliminary data.</text>
</comment>
<proteinExistence type="predicted"/>
<sequence length="90" mass="9616">MAPTAAMLILSHHSKPSSSPPTFPSCSRPHAAAAAAASLMVKVSAVKWVQQGYTIFKGKSEDQESCFADSDPSGFALGKSFQEALEQSWW</sequence>
<name>A0ACC1Y0I8_MELAZ</name>
<reference evidence="1 2" key="1">
    <citation type="journal article" date="2023" name="Science">
        <title>Complex scaffold remodeling in plant triterpene biosynthesis.</title>
        <authorList>
            <person name="De La Pena R."/>
            <person name="Hodgson H."/>
            <person name="Liu J.C."/>
            <person name="Stephenson M.J."/>
            <person name="Martin A.C."/>
            <person name="Owen C."/>
            <person name="Harkess A."/>
            <person name="Leebens-Mack J."/>
            <person name="Jimenez L.E."/>
            <person name="Osbourn A."/>
            <person name="Sattely E.S."/>
        </authorList>
    </citation>
    <scope>NUCLEOTIDE SEQUENCE [LARGE SCALE GENOMIC DNA]</scope>
    <source>
        <strain evidence="2">cv. JPN11</strain>
        <tissue evidence="1">Leaf</tissue>
    </source>
</reference>